<evidence type="ECO:0000259" key="1">
    <source>
        <dbReference type="PROSITE" id="PS51390"/>
    </source>
</evidence>
<dbReference type="InterPro" id="IPR008197">
    <property type="entry name" value="WAP_dom"/>
</dbReference>
<evidence type="ECO:0000313" key="2">
    <source>
        <dbReference type="Ensembl" id="ENSMZEP00005026971.1"/>
    </source>
</evidence>
<feature type="domain" description="WAP" evidence="1">
    <location>
        <begin position="34"/>
        <end position="80"/>
    </location>
</feature>
<dbReference type="PANTHER" id="PTHR19441:SF95">
    <property type="entry name" value="PERLWAPIN ISOFORM X1"/>
    <property type="match status" value="1"/>
</dbReference>
<name>A0A3P9CYR9_9CICH</name>
<dbReference type="Gene3D" id="4.10.75.10">
    <property type="entry name" value="Elafin-like"/>
    <property type="match status" value="1"/>
</dbReference>
<dbReference type="GO" id="GO:0019731">
    <property type="term" value="P:antibacterial humoral response"/>
    <property type="evidence" value="ECO:0007669"/>
    <property type="project" value="TreeGrafter"/>
</dbReference>
<sequence length="123" mass="13790">MDKSSSTVCILIAALCALVHFGTGEFFFNVFLFFSVKPGVCPHRRFDNIMCGEFCSNDSDCPDNEKCCFSGCGHQCMAPYTGLHMCTEYYYRDGQGPGHQTCCRTTCDYTCSELCCQSIKKHH</sequence>
<dbReference type="GO" id="GO:0005615">
    <property type="term" value="C:extracellular space"/>
    <property type="evidence" value="ECO:0007669"/>
    <property type="project" value="TreeGrafter"/>
</dbReference>
<dbReference type="PANTHER" id="PTHR19441">
    <property type="entry name" value="WHEY ACDIC PROTEIN WAP"/>
    <property type="match status" value="1"/>
</dbReference>
<dbReference type="PROSITE" id="PS51390">
    <property type="entry name" value="WAP"/>
    <property type="match status" value="1"/>
</dbReference>
<dbReference type="SMART" id="SM00217">
    <property type="entry name" value="WAP"/>
    <property type="match status" value="1"/>
</dbReference>
<dbReference type="FunFam" id="4.10.75.10:FF:000001">
    <property type="entry name" value="Anosmin 1"/>
    <property type="match status" value="1"/>
</dbReference>
<dbReference type="GO" id="GO:0004867">
    <property type="term" value="F:serine-type endopeptidase inhibitor activity"/>
    <property type="evidence" value="ECO:0007669"/>
    <property type="project" value="TreeGrafter"/>
</dbReference>
<dbReference type="PRINTS" id="PR00003">
    <property type="entry name" value="4DISULPHCORE"/>
</dbReference>
<dbReference type="GeneTree" id="ENSGT01060000248706"/>
<dbReference type="Proteomes" id="UP000265160">
    <property type="component" value="LG20"/>
</dbReference>
<dbReference type="InterPro" id="IPR036645">
    <property type="entry name" value="Elafin-like_sf"/>
</dbReference>
<evidence type="ECO:0000313" key="3">
    <source>
        <dbReference type="Proteomes" id="UP000265160"/>
    </source>
</evidence>
<reference evidence="2" key="2">
    <citation type="submission" date="2025-08" db="UniProtKB">
        <authorList>
            <consortium name="Ensembl"/>
        </authorList>
    </citation>
    <scope>IDENTIFICATION</scope>
</reference>
<keyword evidence="3" id="KW-1185">Reference proteome</keyword>
<proteinExistence type="predicted"/>
<organism evidence="2 3">
    <name type="scientific">Maylandia zebra</name>
    <name type="common">zebra mbuna</name>
    <dbReference type="NCBI Taxonomy" id="106582"/>
    <lineage>
        <taxon>Eukaryota</taxon>
        <taxon>Metazoa</taxon>
        <taxon>Chordata</taxon>
        <taxon>Craniata</taxon>
        <taxon>Vertebrata</taxon>
        <taxon>Euteleostomi</taxon>
        <taxon>Actinopterygii</taxon>
        <taxon>Neopterygii</taxon>
        <taxon>Teleostei</taxon>
        <taxon>Neoteleostei</taxon>
        <taxon>Acanthomorphata</taxon>
        <taxon>Ovalentaria</taxon>
        <taxon>Cichlomorphae</taxon>
        <taxon>Cichliformes</taxon>
        <taxon>Cichlidae</taxon>
        <taxon>African cichlids</taxon>
        <taxon>Pseudocrenilabrinae</taxon>
        <taxon>Haplochromini</taxon>
        <taxon>Maylandia</taxon>
        <taxon>Maylandia zebra complex</taxon>
    </lineage>
</organism>
<dbReference type="CDD" id="cd00199">
    <property type="entry name" value="WAP"/>
    <property type="match status" value="1"/>
</dbReference>
<protein>
    <recommendedName>
        <fullName evidence="1">WAP domain-containing protein</fullName>
    </recommendedName>
</protein>
<dbReference type="GO" id="GO:0045087">
    <property type="term" value="P:innate immune response"/>
    <property type="evidence" value="ECO:0007669"/>
    <property type="project" value="TreeGrafter"/>
</dbReference>
<accession>A0A3P9CYR9</accession>
<dbReference type="SUPFAM" id="SSF57256">
    <property type="entry name" value="Elafin-like"/>
    <property type="match status" value="1"/>
</dbReference>
<dbReference type="InterPro" id="IPR050514">
    <property type="entry name" value="WAP_four-disulfide_core"/>
</dbReference>
<reference evidence="2" key="3">
    <citation type="submission" date="2025-09" db="UniProtKB">
        <authorList>
            <consortium name="Ensembl"/>
        </authorList>
    </citation>
    <scope>IDENTIFICATION</scope>
</reference>
<reference evidence="2 3" key="1">
    <citation type="journal article" date="2014" name="Nature">
        <title>The genomic substrate for adaptive radiation in African cichlid fish.</title>
        <authorList>
            <person name="Brawand D."/>
            <person name="Wagner C.E."/>
            <person name="Li Y.I."/>
            <person name="Malinsky M."/>
            <person name="Keller I."/>
            <person name="Fan S."/>
            <person name="Simakov O."/>
            <person name="Ng A.Y."/>
            <person name="Lim Z.W."/>
            <person name="Bezault E."/>
            <person name="Turner-Maier J."/>
            <person name="Johnson J."/>
            <person name="Alcazar R."/>
            <person name="Noh H.J."/>
            <person name="Russell P."/>
            <person name="Aken B."/>
            <person name="Alfoldi J."/>
            <person name="Amemiya C."/>
            <person name="Azzouzi N."/>
            <person name="Baroiller J.F."/>
            <person name="Barloy-Hubler F."/>
            <person name="Berlin A."/>
            <person name="Bloomquist R."/>
            <person name="Carleton K.L."/>
            <person name="Conte M.A."/>
            <person name="D'Cotta H."/>
            <person name="Eshel O."/>
            <person name="Gaffney L."/>
            <person name="Galibert F."/>
            <person name="Gante H.F."/>
            <person name="Gnerre S."/>
            <person name="Greuter L."/>
            <person name="Guyon R."/>
            <person name="Haddad N.S."/>
            <person name="Haerty W."/>
            <person name="Harris R.M."/>
            <person name="Hofmann H.A."/>
            <person name="Hourlier T."/>
            <person name="Hulata G."/>
            <person name="Jaffe D.B."/>
            <person name="Lara M."/>
            <person name="Lee A.P."/>
            <person name="MacCallum I."/>
            <person name="Mwaiko S."/>
            <person name="Nikaido M."/>
            <person name="Nishihara H."/>
            <person name="Ozouf-Costaz C."/>
            <person name="Penman D.J."/>
            <person name="Przybylski D."/>
            <person name="Rakotomanga M."/>
            <person name="Renn S.C.P."/>
            <person name="Ribeiro F.J."/>
            <person name="Ron M."/>
            <person name="Salzburger W."/>
            <person name="Sanchez-Pulido L."/>
            <person name="Santos M.E."/>
            <person name="Searle S."/>
            <person name="Sharpe T."/>
            <person name="Swofford R."/>
            <person name="Tan F.J."/>
            <person name="Williams L."/>
            <person name="Young S."/>
            <person name="Yin S."/>
            <person name="Okada N."/>
            <person name="Kocher T.D."/>
            <person name="Miska E.A."/>
            <person name="Lander E.S."/>
            <person name="Venkatesh B."/>
            <person name="Fernald R.D."/>
            <person name="Meyer A."/>
            <person name="Ponting C.P."/>
            <person name="Streelman J.T."/>
            <person name="Lindblad-Toh K."/>
            <person name="Seehausen O."/>
            <person name="Di Palma F."/>
        </authorList>
    </citation>
    <scope>NUCLEOTIDE SEQUENCE</scope>
</reference>
<dbReference type="Ensembl" id="ENSMZET00005027836.1">
    <property type="protein sequence ID" value="ENSMZEP00005026971.1"/>
    <property type="gene ID" value="ENSMZEG00005020119.1"/>
</dbReference>
<dbReference type="AlphaFoldDB" id="A0A3P9CYR9"/>
<dbReference type="Pfam" id="PF00095">
    <property type="entry name" value="WAP"/>
    <property type="match status" value="1"/>
</dbReference>